<name>B1T0F8_9BURK</name>
<comment type="caution">
    <text evidence="1">The sequence shown here is derived from an EMBL/GenBank/DDBJ whole genome shotgun (WGS) entry which is preliminary data.</text>
</comment>
<reference evidence="1 2" key="1">
    <citation type="submission" date="2008-03" db="EMBL/GenBank/DDBJ databases">
        <title>Sequencing of the draft genome and assembly of Burkholderia ambifaria MEX-5.</title>
        <authorList>
            <consortium name="US DOE Joint Genome Institute (JGI-PGF)"/>
            <person name="Copeland A."/>
            <person name="Lucas S."/>
            <person name="Lapidus A."/>
            <person name="Glavina del Rio T."/>
            <person name="Dalin E."/>
            <person name="Tice H."/>
            <person name="Bruce D."/>
            <person name="Goodwin L."/>
            <person name="Pitluck S."/>
            <person name="Larimer F."/>
            <person name="Land M.L."/>
            <person name="Hauser L."/>
            <person name="Tiedje J."/>
            <person name="Richardson P."/>
        </authorList>
    </citation>
    <scope>NUCLEOTIDE SEQUENCE [LARGE SCALE GENOMIC DNA]</scope>
    <source>
        <strain evidence="1 2">MEX-5</strain>
    </source>
</reference>
<dbReference type="Proteomes" id="UP000004814">
    <property type="component" value="Unassembled WGS sequence"/>
</dbReference>
<proteinExistence type="predicted"/>
<gene>
    <name evidence="1" type="ORF">BamMEX5DRAFT_1274</name>
</gene>
<dbReference type="PATRIC" id="fig|396597.7.peg.7089"/>
<protein>
    <submittedName>
        <fullName evidence="1">Uncharacterized protein</fullName>
    </submittedName>
</protein>
<accession>B1T0F8</accession>
<dbReference type="EMBL" id="ABLK01000025">
    <property type="protein sequence ID" value="EDT42969.1"/>
    <property type="molecule type" value="Genomic_DNA"/>
</dbReference>
<evidence type="ECO:0000313" key="2">
    <source>
        <dbReference type="Proteomes" id="UP000004814"/>
    </source>
</evidence>
<organism evidence="1 2">
    <name type="scientific">Burkholderia ambifaria MEX-5</name>
    <dbReference type="NCBI Taxonomy" id="396597"/>
    <lineage>
        <taxon>Bacteria</taxon>
        <taxon>Pseudomonadati</taxon>
        <taxon>Pseudomonadota</taxon>
        <taxon>Betaproteobacteria</taxon>
        <taxon>Burkholderiales</taxon>
        <taxon>Burkholderiaceae</taxon>
        <taxon>Burkholderia</taxon>
        <taxon>Burkholderia cepacia complex</taxon>
    </lineage>
</organism>
<sequence length="41" mass="4834">MDFGIVALLLTLVFCGYGVIACERGRKAEREQRRFPHRRMH</sequence>
<evidence type="ECO:0000313" key="1">
    <source>
        <dbReference type="EMBL" id="EDT42969.1"/>
    </source>
</evidence>
<dbReference type="AlphaFoldDB" id="B1T0F8"/>
<dbReference type="RefSeq" id="WP_006757270.1">
    <property type="nucleotide sequence ID" value="NZ_ABLK01000025.1"/>
</dbReference>